<evidence type="ECO:0000256" key="4">
    <source>
        <dbReference type="ARBA" id="ARBA00022840"/>
    </source>
</evidence>
<evidence type="ECO:0000259" key="6">
    <source>
        <dbReference type="Pfam" id="PF13193"/>
    </source>
</evidence>
<dbReference type="NCBIfam" id="TIGR01923">
    <property type="entry name" value="menE"/>
    <property type="match status" value="1"/>
</dbReference>
<dbReference type="GO" id="GO:0008756">
    <property type="term" value="F:o-succinylbenzoate-CoA ligase activity"/>
    <property type="evidence" value="ECO:0007669"/>
    <property type="project" value="InterPro"/>
</dbReference>
<evidence type="ECO:0000313" key="7">
    <source>
        <dbReference type="EMBL" id="SDJ88614.1"/>
    </source>
</evidence>
<accession>A0A1G8XE36</accession>
<feature type="domain" description="AMP-dependent synthetase/ligase" evidence="5">
    <location>
        <begin position="10"/>
        <end position="309"/>
    </location>
</feature>
<dbReference type="Gene3D" id="3.40.50.12780">
    <property type="entry name" value="N-terminal domain of ligase-like"/>
    <property type="match status" value="1"/>
</dbReference>
<dbReference type="InterPro" id="IPR045851">
    <property type="entry name" value="AMP-bd_C_sf"/>
</dbReference>
<dbReference type="InterPro" id="IPR050237">
    <property type="entry name" value="ATP-dep_AMP-bd_enzyme"/>
</dbReference>
<organism evidence="7 8">
    <name type="scientific">Ferrimonas sediminum</name>
    <dbReference type="NCBI Taxonomy" id="718193"/>
    <lineage>
        <taxon>Bacteria</taxon>
        <taxon>Pseudomonadati</taxon>
        <taxon>Pseudomonadota</taxon>
        <taxon>Gammaproteobacteria</taxon>
        <taxon>Alteromonadales</taxon>
        <taxon>Ferrimonadaceae</taxon>
        <taxon>Ferrimonas</taxon>
    </lineage>
</organism>
<dbReference type="GO" id="GO:0005524">
    <property type="term" value="F:ATP binding"/>
    <property type="evidence" value="ECO:0007669"/>
    <property type="project" value="UniProtKB-KW"/>
</dbReference>
<dbReference type="CDD" id="cd17630">
    <property type="entry name" value="OSB_MenE-like"/>
    <property type="match status" value="1"/>
</dbReference>
<evidence type="ECO:0000256" key="3">
    <source>
        <dbReference type="ARBA" id="ARBA00022741"/>
    </source>
</evidence>
<dbReference type="SUPFAM" id="SSF56801">
    <property type="entry name" value="Acetyl-CoA synthetase-like"/>
    <property type="match status" value="1"/>
</dbReference>
<reference evidence="8" key="1">
    <citation type="submission" date="2016-10" db="EMBL/GenBank/DDBJ databases">
        <authorList>
            <person name="Varghese N."/>
            <person name="Submissions S."/>
        </authorList>
    </citation>
    <scope>NUCLEOTIDE SEQUENCE [LARGE SCALE GENOMIC DNA]</scope>
    <source>
        <strain evidence="8">DSM 23317</strain>
    </source>
</reference>
<dbReference type="RefSeq" id="WP_090366882.1">
    <property type="nucleotide sequence ID" value="NZ_FNEM01000015.1"/>
</dbReference>
<sequence>MALVPCLAAEGAARFPDRVAIDHAGTAISYRELHQRVTDLTTSLKSQGVGHGTHLAAIDNTSLTLILLQLSCIRLGAVFAPISPRFPEQQRQQLLLQIDASVIWTAQGKYPGGLPALTLPNTAPAATIDSTPLSDDQAAVSLILTSGSSGFPKAAMHSLANHLASASGSARCIPLQAGDRWLASLPMFHIGGLAILFRCLGAGATLVLPRQRDLLDTLREQPVTHLSLVATQLARILGADDSSSLMDGLKVLLLGGGPMPASLLSQLDTHPVQAFTSYGLTEMASQVTTGPANACGLSGQLLPQRQLRIRQGIVEVRGATRFMGYYQQGQLQTPFDDDGWFHTKDRGRWTQGQLEILGRADNMFISGGENVQPEEIEAALKQHPQIQDALVFPEANPEFGYLPVAVLHCRETLPAPSDLDQFLAPRLARFKRPRRYLNWPSGLSQYGLKVSRLSVARACGLLGPDQDS</sequence>
<dbReference type="Proteomes" id="UP000199527">
    <property type="component" value="Unassembled WGS sequence"/>
</dbReference>
<gene>
    <name evidence="7" type="ORF">SAMN04488540_1155</name>
</gene>
<dbReference type="InterPro" id="IPR025110">
    <property type="entry name" value="AMP-bd_C"/>
</dbReference>
<dbReference type="PANTHER" id="PTHR43767:SF10">
    <property type="entry name" value="SURFACTIN SYNTHASE SUBUNIT 1"/>
    <property type="match status" value="1"/>
</dbReference>
<dbReference type="InterPro" id="IPR000873">
    <property type="entry name" value="AMP-dep_synth/lig_dom"/>
</dbReference>
<dbReference type="AlphaFoldDB" id="A0A1G8XE36"/>
<dbReference type="GO" id="GO:0009234">
    <property type="term" value="P:menaquinone biosynthetic process"/>
    <property type="evidence" value="ECO:0007669"/>
    <property type="project" value="UniProtKB-KW"/>
</dbReference>
<keyword evidence="2" id="KW-0436">Ligase</keyword>
<dbReference type="EMBL" id="FNEM01000015">
    <property type="protein sequence ID" value="SDJ88614.1"/>
    <property type="molecule type" value="Genomic_DNA"/>
</dbReference>
<dbReference type="OrthoDB" id="9803968at2"/>
<keyword evidence="3" id="KW-0547">Nucleotide-binding</keyword>
<name>A0A1G8XE36_9GAMM</name>
<feature type="domain" description="AMP-binding enzyme C-terminal" evidence="6">
    <location>
        <begin position="375"/>
        <end position="435"/>
    </location>
</feature>
<keyword evidence="4" id="KW-0067">ATP-binding</keyword>
<evidence type="ECO:0000259" key="5">
    <source>
        <dbReference type="Pfam" id="PF00501"/>
    </source>
</evidence>
<proteinExistence type="predicted"/>
<dbReference type="Gene3D" id="3.30.300.30">
    <property type="match status" value="1"/>
</dbReference>
<keyword evidence="1" id="KW-0474">Menaquinone biosynthesis</keyword>
<dbReference type="Pfam" id="PF13193">
    <property type="entry name" value="AMP-binding_C"/>
    <property type="match status" value="1"/>
</dbReference>
<evidence type="ECO:0000313" key="8">
    <source>
        <dbReference type="Proteomes" id="UP000199527"/>
    </source>
</evidence>
<dbReference type="InterPro" id="IPR042099">
    <property type="entry name" value="ANL_N_sf"/>
</dbReference>
<dbReference type="PANTHER" id="PTHR43767">
    <property type="entry name" value="LONG-CHAIN-FATTY-ACID--COA LIGASE"/>
    <property type="match status" value="1"/>
</dbReference>
<keyword evidence="8" id="KW-1185">Reference proteome</keyword>
<dbReference type="InterPro" id="IPR020845">
    <property type="entry name" value="AMP-binding_CS"/>
</dbReference>
<evidence type="ECO:0000256" key="2">
    <source>
        <dbReference type="ARBA" id="ARBA00022598"/>
    </source>
</evidence>
<dbReference type="Pfam" id="PF00501">
    <property type="entry name" value="AMP-binding"/>
    <property type="match status" value="1"/>
</dbReference>
<dbReference type="PROSITE" id="PS00455">
    <property type="entry name" value="AMP_BINDING"/>
    <property type="match status" value="1"/>
</dbReference>
<protein>
    <submittedName>
        <fullName evidence="7">2-succinylbenzoyl-CoA synthetase</fullName>
    </submittedName>
</protein>
<dbReference type="InterPro" id="IPR010192">
    <property type="entry name" value="MenE"/>
</dbReference>
<evidence type="ECO:0000256" key="1">
    <source>
        <dbReference type="ARBA" id="ARBA00022428"/>
    </source>
</evidence>